<dbReference type="InterPro" id="IPR021279">
    <property type="entry name" value="DUF2721"/>
</dbReference>
<sequence length="162" mass="17326">MPTGSLPFSIGMAQDSPITAIIAQMIAPAVFILACGNLLNVTMTRVVRAVDRARALFVEIHALPVNGDNHREAILAELRLYRTRIDYLQRALSAYHLAIGLFVLASLAVALNGLTHDALPWLPTALTVGGTLTVLVGAIGVFLETRVSTNAMKAEIARELGL</sequence>
<feature type="transmembrane region" description="Helical" evidence="1">
    <location>
        <begin position="20"/>
        <end position="39"/>
    </location>
</feature>
<dbReference type="AlphaFoldDB" id="E6PI42"/>
<dbReference type="EMBL" id="CABL01000019">
    <property type="protein sequence ID" value="CBH76132.1"/>
    <property type="molecule type" value="Genomic_DNA"/>
</dbReference>
<keyword evidence="1" id="KW-0472">Membrane</keyword>
<evidence type="ECO:0000256" key="1">
    <source>
        <dbReference type="SAM" id="Phobius"/>
    </source>
</evidence>
<accession>E6PI42</accession>
<keyword evidence="1" id="KW-0812">Transmembrane</keyword>
<dbReference type="Pfam" id="PF11026">
    <property type="entry name" value="DUF2721"/>
    <property type="match status" value="1"/>
</dbReference>
<organism evidence="2">
    <name type="scientific">mine drainage metagenome</name>
    <dbReference type="NCBI Taxonomy" id="410659"/>
    <lineage>
        <taxon>unclassified sequences</taxon>
        <taxon>metagenomes</taxon>
        <taxon>ecological metagenomes</taxon>
    </lineage>
</organism>
<keyword evidence="1" id="KW-1133">Transmembrane helix</keyword>
<protein>
    <submittedName>
        <fullName evidence="2">Uncharacterized protein</fullName>
    </submittedName>
</protein>
<reference evidence="2" key="1">
    <citation type="submission" date="2009-10" db="EMBL/GenBank/DDBJ databases">
        <title>Diversity of trophic interactions inside an arsenic-rich microbial ecosystem.</title>
        <authorList>
            <person name="Bertin P.N."/>
            <person name="Heinrich-Salmeron A."/>
            <person name="Pelletier E."/>
            <person name="Goulhen-Chollet F."/>
            <person name="Arsene-Ploetze F."/>
            <person name="Gallien S."/>
            <person name="Calteau A."/>
            <person name="Vallenet D."/>
            <person name="Casiot C."/>
            <person name="Chane-Woon-Ming B."/>
            <person name="Giloteaux L."/>
            <person name="Barakat M."/>
            <person name="Bonnefoy V."/>
            <person name="Bruneel O."/>
            <person name="Chandler M."/>
            <person name="Cleiss J."/>
            <person name="Duran R."/>
            <person name="Elbaz-Poulichet F."/>
            <person name="Fonknechten N."/>
            <person name="Lauga B."/>
            <person name="Mornico D."/>
            <person name="Ortet P."/>
            <person name="Schaeffer C."/>
            <person name="Siguier P."/>
            <person name="Alexander Thil Smith A."/>
            <person name="Van Dorsselaer A."/>
            <person name="Weissenbach J."/>
            <person name="Medigue C."/>
            <person name="Le Paslier D."/>
        </authorList>
    </citation>
    <scope>NUCLEOTIDE SEQUENCE</scope>
</reference>
<evidence type="ECO:0000313" key="2">
    <source>
        <dbReference type="EMBL" id="CBH76132.1"/>
    </source>
</evidence>
<name>E6PI42_9ZZZZ</name>
<gene>
    <name evidence="2" type="ORF">CARN1_0612</name>
</gene>
<comment type="caution">
    <text evidence="2">The sequence shown here is derived from an EMBL/GenBank/DDBJ whole genome shotgun (WGS) entry which is preliminary data.</text>
</comment>
<feature type="transmembrane region" description="Helical" evidence="1">
    <location>
        <begin position="121"/>
        <end position="143"/>
    </location>
</feature>
<proteinExistence type="predicted"/>
<feature type="transmembrane region" description="Helical" evidence="1">
    <location>
        <begin position="92"/>
        <end position="115"/>
    </location>
</feature>